<dbReference type="GO" id="GO:0038023">
    <property type="term" value="F:signaling receptor activity"/>
    <property type="evidence" value="ECO:0007669"/>
    <property type="project" value="InterPro"/>
</dbReference>
<dbReference type="FunFam" id="2.40.170.20:FF:000005">
    <property type="entry name" value="TonB-dependent siderophore receptor"/>
    <property type="match status" value="1"/>
</dbReference>
<comment type="similarity">
    <text evidence="2 14 15">Belongs to the TonB-dependent receptor family.</text>
</comment>
<evidence type="ECO:0000256" key="13">
    <source>
        <dbReference type="ARBA" id="ARBA00023237"/>
    </source>
</evidence>
<evidence type="ECO:0000256" key="5">
    <source>
        <dbReference type="ARBA" id="ARBA00022496"/>
    </source>
</evidence>
<dbReference type="Proteomes" id="UP000494111">
    <property type="component" value="Unassembled WGS sequence"/>
</dbReference>
<feature type="chain" id="PRO_5028863769" evidence="16">
    <location>
        <begin position="39"/>
        <end position="836"/>
    </location>
</feature>
<dbReference type="Pfam" id="PF00593">
    <property type="entry name" value="TonB_dep_Rec_b-barrel"/>
    <property type="match status" value="1"/>
</dbReference>
<dbReference type="CDD" id="cd01347">
    <property type="entry name" value="ligand_gated_channel"/>
    <property type="match status" value="1"/>
</dbReference>
<evidence type="ECO:0000256" key="15">
    <source>
        <dbReference type="RuleBase" id="RU003357"/>
    </source>
</evidence>
<dbReference type="SUPFAM" id="SSF56935">
    <property type="entry name" value="Porins"/>
    <property type="match status" value="1"/>
</dbReference>
<keyword evidence="12 18" id="KW-0675">Receptor</keyword>
<evidence type="ECO:0000256" key="7">
    <source>
        <dbReference type="ARBA" id="ARBA00022729"/>
    </source>
</evidence>
<dbReference type="SMART" id="SM00965">
    <property type="entry name" value="STN"/>
    <property type="match status" value="1"/>
</dbReference>
<comment type="subcellular location">
    <subcellularLocation>
        <location evidence="1 14">Cell outer membrane</location>
        <topology evidence="1 14">Multi-pass membrane protein</topology>
    </subcellularLocation>
</comment>
<evidence type="ECO:0000256" key="16">
    <source>
        <dbReference type="SAM" id="SignalP"/>
    </source>
</evidence>
<dbReference type="InterPro" id="IPR011662">
    <property type="entry name" value="Secretin/TonB_short_N"/>
</dbReference>
<evidence type="ECO:0000256" key="6">
    <source>
        <dbReference type="ARBA" id="ARBA00022692"/>
    </source>
</evidence>
<dbReference type="NCBIfam" id="TIGR01783">
    <property type="entry name" value="TonB-siderophor"/>
    <property type="match status" value="1"/>
</dbReference>
<protein>
    <submittedName>
        <fullName evidence="18">Ferrichrome outer membrane transporter/phage receptor</fullName>
    </submittedName>
</protein>
<feature type="domain" description="Secretin/TonB short N-terminal" evidence="17">
    <location>
        <begin position="75"/>
        <end position="126"/>
    </location>
</feature>
<keyword evidence="13 14" id="KW-0998">Cell outer membrane</keyword>
<evidence type="ECO:0000256" key="10">
    <source>
        <dbReference type="ARBA" id="ARBA00023077"/>
    </source>
</evidence>
<dbReference type="GO" id="GO:0015891">
    <property type="term" value="P:siderophore transport"/>
    <property type="evidence" value="ECO:0007669"/>
    <property type="project" value="InterPro"/>
</dbReference>
<evidence type="ECO:0000259" key="17">
    <source>
        <dbReference type="SMART" id="SM00965"/>
    </source>
</evidence>
<keyword evidence="6 14" id="KW-0812">Transmembrane</keyword>
<evidence type="ECO:0000256" key="12">
    <source>
        <dbReference type="ARBA" id="ARBA00023170"/>
    </source>
</evidence>
<dbReference type="PANTHER" id="PTHR32552">
    <property type="entry name" value="FERRICHROME IRON RECEPTOR-RELATED"/>
    <property type="match status" value="1"/>
</dbReference>
<evidence type="ECO:0000256" key="14">
    <source>
        <dbReference type="PROSITE-ProRule" id="PRU01360"/>
    </source>
</evidence>
<sequence>MSRKSPPRPARGRRPLSLLQGLAAGALLAVAGTPGAQAQDTAPAAQTAADALRRYDIPPGPLSATLTRFLGESGLLLAGPTELAQGKTSPGVRGDYTAAGALRALLAGTGLQARPDAGGGYTLERAPQAAGGVSNLPSITVTGNGESPVGPVAGYIATRTMTAGKDDTALSETPQSVTVVTRDQMNDQGAQTITDALHYVAGVNTSAYGEDPRYDWITVRGFNQSVFGMYRDGLRASGSKIGMRIDSYGLERLEVLKGPSSVLYGQNSPGGLINAVTKRPTDDPLHEVTLGVGSHDRKQAQFDLGGPVASDGTVLYRLTGNVRDSDTQMRYAPDDHGYIAPALTWKPNADTTLTVLANYQKDRAAWGLWYPRTGTLFSSPWGPISSSFYPGEPDFNRFDRTQKSLGTLLEYKLGGDAVFRQGLRVESMDYDAKYVRGRALLNDDYDLDETGHLLYRDANRNQLRSKVYTMDNQLAWTAHTGPVTHRLLVGLDASLTRYNDRQWSGKAPVLDILDPQYGQAIPDPTTPWARDVTARQTGVYFQDRLSLGEHWIVRGGVRHDRARTETRDPLGTLDLNQRDNATTYQAGALYRADNGLSPFVNYAESFQPTAQASKDGSPYQPTRGRSMEAGLRYEPAGRHLMLTASVYDIRQNNVLTQDPNDPANSIQAGQVRSRGVELEGTWEPTPQWSVLASYTFLDAKVTRSNTPGQEGTRPQDSWGTTSPRHMASLWVNYRLASTALRGVSIGGGVRYLGSTLDYGPTAADPDNAYATSVKTPAYTVYDMVLGYEPNTHWRMQFKVANLFDKLYVANPCGGSPLNACYYGPRRTLLLSTTYRW</sequence>
<reference evidence="18 19" key="1">
    <citation type="submission" date="2020-04" db="EMBL/GenBank/DDBJ databases">
        <authorList>
            <person name="De Canck E."/>
        </authorList>
    </citation>
    <scope>NUCLEOTIDE SEQUENCE [LARGE SCALE GENOMIC DNA]</scope>
    <source>
        <strain evidence="18 19">LMG 3458</strain>
    </source>
</reference>
<dbReference type="FunFam" id="2.170.130.10:FF:000001">
    <property type="entry name" value="Catecholate siderophore TonB-dependent receptor"/>
    <property type="match status" value="1"/>
</dbReference>
<keyword evidence="10 15" id="KW-0798">TonB box</keyword>
<dbReference type="AlphaFoldDB" id="A0A6S7AER3"/>
<evidence type="ECO:0000313" key="19">
    <source>
        <dbReference type="Proteomes" id="UP000494111"/>
    </source>
</evidence>
<dbReference type="Gene3D" id="2.170.130.10">
    <property type="entry name" value="TonB-dependent receptor, plug domain"/>
    <property type="match status" value="1"/>
</dbReference>
<dbReference type="RefSeq" id="WP_175191848.1">
    <property type="nucleotide sequence ID" value="NZ_CADIJO010000012.1"/>
</dbReference>
<gene>
    <name evidence="18" type="primary">fhuA_7</name>
    <name evidence="18" type="ORF">LMG3458_03538</name>
</gene>
<keyword evidence="4 14" id="KW-1134">Transmembrane beta strand</keyword>
<keyword evidence="5" id="KW-0410">Iron transport</keyword>
<keyword evidence="9" id="KW-0406">Ion transport</keyword>
<evidence type="ECO:0000256" key="8">
    <source>
        <dbReference type="ARBA" id="ARBA00023004"/>
    </source>
</evidence>
<dbReference type="EMBL" id="CADIJO010000012">
    <property type="protein sequence ID" value="CAB3715896.1"/>
    <property type="molecule type" value="Genomic_DNA"/>
</dbReference>
<evidence type="ECO:0000256" key="3">
    <source>
        <dbReference type="ARBA" id="ARBA00022448"/>
    </source>
</evidence>
<dbReference type="InterPro" id="IPR012910">
    <property type="entry name" value="Plug_dom"/>
</dbReference>
<dbReference type="InterPro" id="IPR010105">
    <property type="entry name" value="TonB_sidphr_rcpt"/>
</dbReference>
<evidence type="ECO:0000256" key="4">
    <source>
        <dbReference type="ARBA" id="ARBA00022452"/>
    </source>
</evidence>
<feature type="signal peptide" evidence="16">
    <location>
        <begin position="1"/>
        <end position="38"/>
    </location>
</feature>
<dbReference type="Gene3D" id="3.55.50.30">
    <property type="match status" value="1"/>
</dbReference>
<evidence type="ECO:0000256" key="2">
    <source>
        <dbReference type="ARBA" id="ARBA00009810"/>
    </source>
</evidence>
<dbReference type="InterPro" id="IPR000531">
    <property type="entry name" value="Beta-barrel_TonB"/>
</dbReference>
<dbReference type="Gene3D" id="2.40.170.20">
    <property type="entry name" value="TonB-dependent receptor, beta-barrel domain"/>
    <property type="match status" value="1"/>
</dbReference>
<proteinExistence type="inferred from homology"/>
<evidence type="ECO:0000313" key="18">
    <source>
        <dbReference type="EMBL" id="CAB3715896.1"/>
    </source>
</evidence>
<dbReference type="PANTHER" id="PTHR32552:SF68">
    <property type="entry name" value="FERRICHROME OUTER MEMBRANE TRANSPORTER_PHAGE RECEPTOR"/>
    <property type="match status" value="1"/>
</dbReference>
<evidence type="ECO:0000256" key="11">
    <source>
        <dbReference type="ARBA" id="ARBA00023136"/>
    </source>
</evidence>
<dbReference type="Pfam" id="PF07715">
    <property type="entry name" value="Plug"/>
    <property type="match status" value="1"/>
</dbReference>
<organism evidence="18 19">
    <name type="scientific">Achromobacter deleyi</name>
    <dbReference type="NCBI Taxonomy" id="1353891"/>
    <lineage>
        <taxon>Bacteria</taxon>
        <taxon>Pseudomonadati</taxon>
        <taxon>Pseudomonadota</taxon>
        <taxon>Betaproteobacteria</taxon>
        <taxon>Burkholderiales</taxon>
        <taxon>Alcaligenaceae</taxon>
        <taxon>Achromobacter</taxon>
    </lineage>
</organism>
<name>A0A6S7AER3_9BURK</name>
<dbReference type="GO" id="GO:0015344">
    <property type="term" value="F:siderophore uptake transmembrane transporter activity"/>
    <property type="evidence" value="ECO:0007669"/>
    <property type="project" value="TreeGrafter"/>
</dbReference>
<keyword evidence="7 16" id="KW-0732">Signal</keyword>
<dbReference type="Pfam" id="PF07660">
    <property type="entry name" value="STN"/>
    <property type="match status" value="1"/>
</dbReference>
<dbReference type="GO" id="GO:0009279">
    <property type="term" value="C:cell outer membrane"/>
    <property type="evidence" value="ECO:0007669"/>
    <property type="project" value="UniProtKB-SubCell"/>
</dbReference>
<accession>A0A6S7AER3</accession>
<dbReference type="PROSITE" id="PS52016">
    <property type="entry name" value="TONB_DEPENDENT_REC_3"/>
    <property type="match status" value="1"/>
</dbReference>
<dbReference type="InterPro" id="IPR036942">
    <property type="entry name" value="Beta-barrel_TonB_sf"/>
</dbReference>
<keyword evidence="11 14" id="KW-0472">Membrane</keyword>
<keyword evidence="3 14" id="KW-0813">Transport</keyword>
<keyword evidence="8" id="KW-0408">Iron</keyword>
<evidence type="ECO:0000256" key="9">
    <source>
        <dbReference type="ARBA" id="ARBA00023065"/>
    </source>
</evidence>
<dbReference type="InterPro" id="IPR039426">
    <property type="entry name" value="TonB-dep_rcpt-like"/>
</dbReference>
<evidence type="ECO:0000256" key="1">
    <source>
        <dbReference type="ARBA" id="ARBA00004571"/>
    </source>
</evidence>
<dbReference type="InterPro" id="IPR037066">
    <property type="entry name" value="Plug_dom_sf"/>
</dbReference>